<dbReference type="Proteomes" id="UP000192455">
    <property type="component" value="Unassembled WGS sequence"/>
</dbReference>
<dbReference type="EMBL" id="FTPS01000001">
    <property type="protein sequence ID" value="SIT77369.1"/>
    <property type="molecule type" value="Genomic_DNA"/>
</dbReference>
<evidence type="ECO:0000256" key="1">
    <source>
        <dbReference type="ARBA" id="ARBA00022553"/>
    </source>
</evidence>
<dbReference type="InterPro" id="IPR036388">
    <property type="entry name" value="WH-like_DNA-bd_sf"/>
</dbReference>
<dbReference type="PROSITE" id="PS50110">
    <property type="entry name" value="RESPONSE_REGULATORY"/>
    <property type="match status" value="1"/>
</dbReference>
<dbReference type="GO" id="GO:0006355">
    <property type="term" value="P:regulation of DNA-templated transcription"/>
    <property type="evidence" value="ECO:0007669"/>
    <property type="project" value="InterPro"/>
</dbReference>
<dbReference type="SMART" id="SM00448">
    <property type="entry name" value="REC"/>
    <property type="match status" value="1"/>
</dbReference>
<evidence type="ECO:0000313" key="7">
    <source>
        <dbReference type="Proteomes" id="UP000192455"/>
    </source>
</evidence>
<organism evidence="6 7">
    <name type="scientific">Pontibaca methylaminivorans</name>
    <dbReference type="NCBI Taxonomy" id="515897"/>
    <lineage>
        <taxon>Bacteria</taxon>
        <taxon>Pseudomonadati</taxon>
        <taxon>Pseudomonadota</taxon>
        <taxon>Alphaproteobacteria</taxon>
        <taxon>Rhodobacterales</taxon>
        <taxon>Roseobacteraceae</taxon>
        <taxon>Pontibaca</taxon>
    </lineage>
</organism>
<gene>
    <name evidence="6" type="ORF">SAMN05421849_0726</name>
</gene>
<evidence type="ECO:0000313" key="6">
    <source>
        <dbReference type="EMBL" id="SIT77369.1"/>
    </source>
</evidence>
<keyword evidence="1 3" id="KW-0597">Phosphoprotein</keyword>
<dbReference type="SUPFAM" id="SSF52172">
    <property type="entry name" value="CheY-like"/>
    <property type="match status" value="1"/>
</dbReference>
<dbReference type="Gene3D" id="1.10.10.10">
    <property type="entry name" value="Winged helix-like DNA-binding domain superfamily/Winged helix DNA-binding domain"/>
    <property type="match status" value="1"/>
</dbReference>
<dbReference type="PANTHER" id="PTHR43214">
    <property type="entry name" value="TWO-COMPONENT RESPONSE REGULATOR"/>
    <property type="match status" value="1"/>
</dbReference>
<dbReference type="Gene3D" id="3.40.50.2300">
    <property type="match status" value="1"/>
</dbReference>
<dbReference type="SUPFAM" id="SSF46894">
    <property type="entry name" value="C-terminal effector domain of the bipartite response regulators"/>
    <property type="match status" value="1"/>
</dbReference>
<dbReference type="InterPro" id="IPR011006">
    <property type="entry name" value="CheY-like_superfamily"/>
</dbReference>
<name>A0A1R3WGX5_9RHOB</name>
<dbReference type="InterPro" id="IPR001789">
    <property type="entry name" value="Sig_transdc_resp-reg_receiver"/>
</dbReference>
<dbReference type="Pfam" id="PF00196">
    <property type="entry name" value="GerE"/>
    <property type="match status" value="1"/>
</dbReference>
<protein>
    <submittedName>
        <fullName evidence="6">Two component transcriptional regulator, LuxR family</fullName>
    </submittedName>
</protein>
<keyword evidence="2" id="KW-0238">DNA-binding</keyword>
<dbReference type="CDD" id="cd06170">
    <property type="entry name" value="LuxR_C_like"/>
    <property type="match status" value="1"/>
</dbReference>
<keyword evidence="7" id="KW-1185">Reference proteome</keyword>
<dbReference type="GO" id="GO:0003677">
    <property type="term" value="F:DNA binding"/>
    <property type="evidence" value="ECO:0007669"/>
    <property type="project" value="UniProtKB-KW"/>
</dbReference>
<evidence type="ECO:0000256" key="2">
    <source>
        <dbReference type="ARBA" id="ARBA00023125"/>
    </source>
</evidence>
<dbReference type="AlphaFoldDB" id="A0A1R3WGX5"/>
<dbReference type="STRING" id="515897.SAMN05421849_0726"/>
<dbReference type="InterPro" id="IPR039420">
    <property type="entry name" value="WalR-like"/>
</dbReference>
<dbReference type="PANTHER" id="PTHR43214:SF43">
    <property type="entry name" value="TWO-COMPONENT RESPONSE REGULATOR"/>
    <property type="match status" value="1"/>
</dbReference>
<dbReference type="Pfam" id="PF00072">
    <property type="entry name" value="Response_reg"/>
    <property type="match status" value="1"/>
</dbReference>
<dbReference type="GO" id="GO:0000160">
    <property type="term" value="P:phosphorelay signal transduction system"/>
    <property type="evidence" value="ECO:0007669"/>
    <property type="project" value="InterPro"/>
</dbReference>
<dbReference type="PROSITE" id="PS50043">
    <property type="entry name" value="HTH_LUXR_2"/>
    <property type="match status" value="1"/>
</dbReference>
<dbReference type="InterPro" id="IPR016032">
    <property type="entry name" value="Sig_transdc_resp-reg_C-effctor"/>
</dbReference>
<sequence length="242" mass="26345">MPVPAMIAEAEAETDVQTGAGSGTGTRAGSAPLKRIVVIDDHPVVVEGWGRIIRARLPCEIVSATTALEGWRAWRRDRPDLMVIDLTLGEDKIAGIKLIRRLRRSDAQLPILVFTMHRSPVLARRALHAGANGIINKDSPPEEILTALSEVLAGGNFVESRLATQIALMNVSGGASRRSRLTPREEEILGMIADGLPYREIANRACISYKTVSNVSFALREKLGASNLADLVVKGIRYFEEM</sequence>
<feature type="modified residue" description="4-aspartylphosphate" evidence="3">
    <location>
        <position position="85"/>
    </location>
</feature>
<reference evidence="6 7" key="1">
    <citation type="submission" date="2017-01" db="EMBL/GenBank/DDBJ databases">
        <authorList>
            <person name="Mah S.A."/>
            <person name="Swanson W.J."/>
            <person name="Moy G.W."/>
            <person name="Vacquier V.D."/>
        </authorList>
    </citation>
    <scope>NUCLEOTIDE SEQUENCE [LARGE SCALE GENOMIC DNA]</scope>
    <source>
        <strain evidence="6 7">DSM 21219</strain>
    </source>
</reference>
<dbReference type="SMART" id="SM00421">
    <property type="entry name" value="HTH_LUXR"/>
    <property type="match status" value="1"/>
</dbReference>
<proteinExistence type="predicted"/>
<dbReference type="PRINTS" id="PR00038">
    <property type="entry name" value="HTHLUXR"/>
</dbReference>
<feature type="domain" description="Response regulatory" evidence="5">
    <location>
        <begin position="35"/>
        <end position="152"/>
    </location>
</feature>
<dbReference type="RefSeq" id="WP_234967697.1">
    <property type="nucleotide sequence ID" value="NZ_FTPS01000001.1"/>
</dbReference>
<feature type="domain" description="HTH luxR-type" evidence="4">
    <location>
        <begin position="174"/>
        <end position="239"/>
    </location>
</feature>
<dbReference type="InterPro" id="IPR058245">
    <property type="entry name" value="NreC/VraR/RcsB-like_REC"/>
</dbReference>
<dbReference type="CDD" id="cd17535">
    <property type="entry name" value="REC_NarL-like"/>
    <property type="match status" value="1"/>
</dbReference>
<accession>A0A1R3WGX5</accession>
<dbReference type="InterPro" id="IPR000792">
    <property type="entry name" value="Tscrpt_reg_LuxR_C"/>
</dbReference>
<evidence type="ECO:0000259" key="5">
    <source>
        <dbReference type="PROSITE" id="PS50110"/>
    </source>
</evidence>
<evidence type="ECO:0000256" key="3">
    <source>
        <dbReference type="PROSITE-ProRule" id="PRU00169"/>
    </source>
</evidence>
<evidence type="ECO:0000259" key="4">
    <source>
        <dbReference type="PROSITE" id="PS50043"/>
    </source>
</evidence>